<dbReference type="InterPro" id="IPR010980">
    <property type="entry name" value="Cyt_c/b562"/>
</dbReference>
<dbReference type="OrthoDB" id="5520910at2"/>
<dbReference type="InterPro" id="IPR012127">
    <property type="entry name" value="Cyt_c_prime"/>
</dbReference>
<sequence>MKRILVTVCSVLILAFGNKSLAAEPFEAEVEARQAFMQVLKFNLGILGDMAKGNREYDAKLAEALAKNIHAASQMNNGAMWPVGSDNSNSAISTNAKPEAWSQYPKVAEKHGIWIEASGALALNAGNGLSELQKNIGAVGKSCQGCHKLVKADD</sequence>
<dbReference type="RefSeq" id="WP_103878710.1">
    <property type="nucleotide sequence ID" value="NZ_FNVG01000002.1"/>
</dbReference>
<reference evidence="10" key="1">
    <citation type="submission" date="2016-10" db="EMBL/GenBank/DDBJ databases">
        <authorList>
            <person name="Varghese N."/>
            <person name="Submissions S."/>
        </authorList>
    </citation>
    <scope>NUCLEOTIDE SEQUENCE [LARGE SCALE GENOMIC DNA]</scope>
    <source>
        <strain evidence="10">CGMCC 1.7062</strain>
    </source>
</reference>
<dbReference type="PIRSF" id="PIRSF000027">
    <property type="entry name" value="Cytc_c_prime"/>
    <property type="match status" value="1"/>
</dbReference>
<dbReference type="AlphaFoldDB" id="A0A1H5T2K0"/>
<organism evidence="9 10">
    <name type="scientific">Vibrio hangzhouensis</name>
    <dbReference type="NCBI Taxonomy" id="462991"/>
    <lineage>
        <taxon>Bacteria</taxon>
        <taxon>Pseudomonadati</taxon>
        <taxon>Pseudomonadota</taxon>
        <taxon>Gammaproteobacteria</taxon>
        <taxon>Vibrionales</taxon>
        <taxon>Vibrionaceae</taxon>
        <taxon>Vibrio</taxon>
    </lineage>
</organism>
<evidence type="ECO:0000313" key="10">
    <source>
        <dbReference type="Proteomes" id="UP000236721"/>
    </source>
</evidence>
<dbReference type="Proteomes" id="UP000236721">
    <property type="component" value="Unassembled WGS sequence"/>
</dbReference>
<keyword evidence="3 6" id="KW-0479">Metal-binding</keyword>
<dbReference type="GO" id="GO:0005506">
    <property type="term" value="F:iron ion binding"/>
    <property type="evidence" value="ECO:0007669"/>
    <property type="project" value="InterPro"/>
</dbReference>
<dbReference type="GO" id="GO:0042597">
    <property type="term" value="C:periplasmic space"/>
    <property type="evidence" value="ECO:0007669"/>
    <property type="project" value="InterPro"/>
</dbReference>
<keyword evidence="2 7" id="KW-0349">Heme</keyword>
<evidence type="ECO:0000256" key="8">
    <source>
        <dbReference type="SAM" id="SignalP"/>
    </source>
</evidence>
<feature type="signal peptide" evidence="8">
    <location>
        <begin position="1"/>
        <end position="22"/>
    </location>
</feature>
<evidence type="ECO:0000256" key="7">
    <source>
        <dbReference type="PIRSR" id="PIRSR000027-2"/>
    </source>
</evidence>
<feature type="binding site" description="covalent" evidence="7">
    <location>
        <position position="146"/>
    </location>
    <ligand>
        <name>heme c</name>
        <dbReference type="ChEBI" id="CHEBI:61717"/>
    </ligand>
</feature>
<evidence type="ECO:0000256" key="4">
    <source>
        <dbReference type="ARBA" id="ARBA00022982"/>
    </source>
</evidence>
<comment type="PTM">
    <text evidence="7">Binds 1 heme group per subunit.</text>
</comment>
<keyword evidence="1" id="KW-0813">Transport</keyword>
<evidence type="ECO:0000256" key="6">
    <source>
        <dbReference type="PIRSR" id="PIRSR000027-1"/>
    </source>
</evidence>
<dbReference type="PROSITE" id="PS51009">
    <property type="entry name" value="CYTCII"/>
    <property type="match status" value="1"/>
</dbReference>
<keyword evidence="4" id="KW-0249">Electron transport</keyword>
<dbReference type="GO" id="GO:0022900">
    <property type="term" value="P:electron transport chain"/>
    <property type="evidence" value="ECO:0007669"/>
    <property type="project" value="InterPro"/>
</dbReference>
<evidence type="ECO:0000256" key="1">
    <source>
        <dbReference type="ARBA" id="ARBA00022448"/>
    </source>
</evidence>
<evidence type="ECO:0000313" key="9">
    <source>
        <dbReference type="EMBL" id="SEF56984.1"/>
    </source>
</evidence>
<dbReference type="EMBL" id="FNVG01000002">
    <property type="protein sequence ID" value="SEF56984.1"/>
    <property type="molecule type" value="Genomic_DNA"/>
</dbReference>
<feature type="chain" id="PRO_5009284560" evidence="8">
    <location>
        <begin position="23"/>
        <end position="154"/>
    </location>
</feature>
<protein>
    <submittedName>
        <fullName evidence="9">Cytochrome c556</fullName>
    </submittedName>
</protein>
<keyword evidence="10" id="KW-1185">Reference proteome</keyword>
<dbReference type="Pfam" id="PF01322">
    <property type="entry name" value="Cytochrom_C_2"/>
    <property type="match status" value="1"/>
</dbReference>
<dbReference type="GO" id="GO:0009055">
    <property type="term" value="F:electron transfer activity"/>
    <property type="evidence" value="ECO:0007669"/>
    <property type="project" value="InterPro"/>
</dbReference>
<dbReference type="Gene3D" id="1.20.120.10">
    <property type="entry name" value="Cytochrome c/b562"/>
    <property type="match status" value="1"/>
</dbReference>
<proteinExistence type="predicted"/>
<evidence type="ECO:0000256" key="3">
    <source>
        <dbReference type="ARBA" id="ARBA00022723"/>
    </source>
</evidence>
<feature type="binding site" description="axial binding residue" evidence="6">
    <location>
        <position position="147"/>
    </location>
    <ligand>
        <name>heme c</name>
        <dbReference type="ChEBI" id="CHEBI:61717"/>
    </ligand>
    <ligandPart>
        <name>Fe</name>
        <dbReference type="ChEBI" id="CHEBI:18248"/>
    </ligandPart>
</feature>
<feature type="binding site" description="covalent" evidence="7">
    <location>
        <position position="143"/>
    </location>
    <ligand>
        <name>heme c</name>
        <dbReference type="ChEBI" id="CHEBI:61717"/>
    </ligand>
</feature>
<dbReference type="GO" id="GO:0020037">
    <property type="term" value="F:heme binding"/>
    <property type="evidence" value="ECO:0007669"/>
    <property type="project" value="InterPro"/>
</dbReference>
<evidence type="ECO:0000256" key="2">
    <source>
        <dbReference type="ARBA" id="ARBA00022617"/>
    </source>
</evidence>
<dbReference type="SUPFAM" id="SSF47175">
    <property type="entry name" value="Cytochromes"/>
    <property type="match status" value="1"/>
</dbReference>
<keyword evidence="8" id="KW-0732">Signal</keyword>
<keyword evidence="5 6" id="KW-0408">Iron</keyword>
<dbReference type="InterPro" id="IPR002321">
    <property type="entry name" value="Cyt_c_II"/>
</dbReference>
<evidence type="ECO:0000256" key="5">
    <source>
        <dbReference type="ARBA" id="ARBA00023004"/>
    </source>
</evidence>
<name>A0A1H5T2K0_9VIBR</name>
<accession>A0A1H5T2K0</accession>
<gene>
    <name evidence="9" type="ORF">SAMN04488244_10297</name>
</gene>